<dbReference type="InterPro" id="IPR001300">
    <property type="entry name" value="Peptidase_C2_calpain_cat"/>
</dbReference>
<dbReference type="SUPFAM" id="SSF54001">
    <property type="entry name" value="Cysteine proteinases"/>
    <property type="match status" value="1"/>
</dbReference>
<evidence type="ECO:0000256" key="1">
    <source>
        <dbReference type="ARBA" id="ARBA00007623"/>
    </source>
</evidence>
<dbReference type="PANTHER" id="PTHR10183:SF268">
    <property type="entry name" value="CALPAIN-2 CATALYTIC SUBUNIT"/>
    <property type="match status" value="1"/>
</dbReference>
<protein>
    <recommendedName>
        <fullName evidence="3">Calpain catalytic domain-containing protein</fullName>
    </recommendedName>
</protein>
<dbReference type="Pfam" id="PF00648">
    <property type="entry name" value="Peptidase_C2"/>
    <property type="match status" value="1"/>
</dbReference>
<dbReference type="InterPro" id="IPR038765">
    <property type="entry name" value="Papain-like_cys_pep_sf"/>
</dbReference>
<reference evidence="4 5" key="1">
    <citation type="submission" date="2023-05" db="EMBL/GenBank/DDBJ databases">
        <title>B98-5 Cell Line De Novo Hybrid Assembly: An Optical Mapping Approach.</title>
        <authorList>
            <person name="Kananen K."/>
            <person name="Auerbach J.A."/>
            <person name="Kautto E."/>
            <person name="Blachly J.S."/>
        </authorList>
    </citation>
    <scope>NUCLEOTIDE SEQUENCE [LARGE SCALE GENOMIC DNA]</scope>
    <source>
        <strain evidence="4">B95-8</strain>
        <tissue evidence="4">Cell line</tissue>
    </source>
</reference>
<dbReference type="PROSITE" id="PS50203">
    <property type="entry name" value="CALPAIN_CAT"/>
    <property type="match status" value="1"/>
</dbReference>
<proteinExistence type="inferred from homology"/>
<dbReference type="Gene3D" id="3.90.70.10">
    <property type="entry name" value="Cysteine proteinases"/>
    <property type="match status" value="1"/>
</dbReference>
<comment type="caution">
    <text evidence="2">Lacks conserved residue(s) required for the propagation of feature annotation.</text>
</comment>
<dbReference type="EMBL" id="JASSZA010000020">
    <property type="protein sequence ID" value="KAK2086586.1"/>
    <property type="molecule type" value="Genomic_DNA"/>
</dbReference>
<name>A0ABQ9TPK9_SAGOE</name>
<feature type="domain" description="Calpain catalytic" evidence="3">
    <location>
        <begin position="40"/>
        <end position="155"/>
    </location>
</feature>
<dbReference type="InterPro" id="IPR022684">
    <property type="entry name" value="Calpain_cysteine_protease"/>
</dbReference>
<dbReference type="PANTHER" id="PTHR10183">
    <property type="entry name" value="CALPAIN"/>
    <property type="match status" value="1"/>
</dbReference>
<organism evidence="4 5">
    <name type="scientific">Saguinus oedipus</name>
    <name type="common">Cotton-top tamarin</name>
    <name type="synonym">Oedipomidas oedipus</name>
    <dbReference type="NCBI Taxonomy" id="9490"/>
    <lineage>
        <taxon>Eukaryota</taxon>
        <taxon>Metazoa</taxon>
        <taxon>Chordata</taxon>
        <taxon>Craniata</taxon>
        <taxon>Vertebrata</taxon>
        <taxon>Euteleostomi</taxon>
        <taxon>Mammalia</taxon>
        <taxon>Eutheria</taxon>
        <taxon>Euarchontoglires</taxon>
        <taxon>Primates</taxon>
        <taxon>Haplorrhini</taxon>
        <taxon>Platyrrhini</taxon>
        <taxon>Cebidae</taxon>
        <taxon>Callitrichinae</taxon>
        <taxon>Saguinus</taxon>
    </lineage>
</organism>
<sequence length="155" mass="16694">MRVLAPPEALSLGPQASAPALVRPAVPPGCRTGAREGERITSAADSEAITFQKLVKGHAYSVTGAEEFVVMPKGPRDPTVVPFALRPRTPEVPSGRRSVSLSSLGAECAALPPGGRSGLRQRPRFYVESNGSLQKLIRIRNPWGEVEWTGRWNDK</sequence>
<comment type="caution">
    <text evidence="4">The sequence shown here is derived from an EMBL/GenBank/DDBJ whole genome shotgun (WGS) entry which is preliminary data.</text>
</comment>
<evidence type="ECO:0000259" key="3">
    <source>
        <dbReference type="PROSITE" id="PS50203"/>
    </source>
</evidence>
<dbReference type="Proteomes" id="UP001266305">
    <property type="component" value="Unassembled WGS sequence"/>
</dbReference>
<gene>
    <name evidence="4" type="ORF">P7K49_036011</name>
</gene>
<accession>A0ABQ9TPK9</accession>
<comment type="similarity">
    <text evidence="1">Belongs to the peptidase C2 family.</text>
</comment>
<evidence type="ECO:0000313" key="4">
    <source>
        <dbReference type="EMBL" id="KAK2086586.1"/>
    </source>
</evidence>
<keyword evidence="5" id="KW-1185">Reference proteome</keyword>
<evidence type="ECO:0000256" key="2">
    <source>
        <dbReference type="PROSITE-ProRule" id="PRU00239"/>
    </source>
</evidence>
<evidence type="ECO:0000313" key="5">
    <source>
        <dbReference type="Proteomes" id="UP001266305"/>
    </source>
</evidence>